<dbReference type="Pfam" id="PF07969">
    <property type="entry name" value="Amidohydro_3"/>
    <property type="match status" value="1"/>
</dbReference>
<dbReference type="Proteomes" id="UP001164305">
    <property type="component" value="Chromosome"/>
</dbReference>
<dbReference type="PANTHER" id="PTHR22642:SF2">
    <property type="entry name" value="PROTEIN LONG AFTER FAR-RED 3"/>
    <property type="match status" value="1"/>
</dbReference>
<evidence type="ECO:0000313" key="2">
    <source>
        <dbReference type="EMBL" id="UYG17830.1"/>
    </source>
</evidence>
<dbReference type="InterPro" id="IPR032466">
    <property type="entry name" value="Metal_Hydrolase"/>
</dbReference>
<evidence type="ECO:0000313" key="3">
    <source>
        <dbReference type="Proteomes" id="UP001164305"/>
    </source>
</evidence>
<dbReference type="SUPFAM" id="SSF51338">
    <property type="entry name" value="Composite domain of metallo-dependent hydrolases"/>
    <property type="match status" value="1"/>
</dbReference>
<accession>A0ABY6G3N8</accession>
<dbReference type="RefSeq" id="WP_263595037.1">
    <property type="nucleotide sequence ID" value="NZ_CP107020.1"/>
</dbReference>
<proteinExistence type="predicted"/>
<dbReference type="SUPFAM" id="SSF51556">
    <property type="entry name" value="Metallo-dependent hydrolases"/>
    <property type="match status" value="1"/>
</dbReference>
<dbReference type="InterPro" id="IPR011059">
    <property type="entry name" value="Metal-dep_hydrolase_composite"/>
</dbReference>
<gene>
    <name evidence="2" type="ORF">BRM3_05255</name>
</gene>
<dbReference type="EMBL" id="CP107020">
    <property type="protein sequence ID" value="UYG17830.1"/>
    <property type="molecule type" value="Genomic_DNA"/>
</dbReference>
<keyword evidence="3" id="KW-1185">Reference proteome</keyword>
<name>A0ABY6G3N8_9MICO</name>
<organism evidence="2 3">
    <name type="scientific">Brachybacterium huguangmaarense</name>
    <dbReference type="NCBI Taxonomy" id="1652028"/>
    <lineage>
        <taxon>Bacteria</taxon>
        <taxon>Bacillati</taxon>
        <taxon>Actinomycetota</taxon>
        <taxon>Actinomycetes</taxon>
        <taxon>Micrococcales</taxon>
        <taxon>Dermabacteraceae</taxon>
        <taxon>Brachybacterium</taxon>
    </lineage>
</organism>
<protein>
    <submittedName>
        <fullName evidence="2">Amidohydrolase family protein</fullName>
    </submittedName>
</protein>
<dbReference type="PANTHER" id="PTHR22642">
    <property type="entry name" value="IMIDAZOLONEPROPIONASE"/>
    <property type="match status" value="1"/>
</dbReference>
<evidence type="ECO:0000259" key="1">
    <source>
        <dbReference type="Pfam" id="PF07969"/>
    </source>
</evidence>
<dbReference type="Gene3D" id="3.20.20.140">
    <property type="entry name" value="Metal-dependent hydrolases"/>
    <property type="match status" value="2"/>
</dbReference>
<reference evidence="2" key="1">
    <citation type="submission" date="2022-10" db="EMBL/GenBank/DDBJ databases">
        <title>Whole-Genome Sequencing of Brachybacterium huguangmaarense BRM-3, Isolated from Betula schmidtii.</title>
        <authorList>
            <person name="Haam D."/>
        </authorList>
    </citation>
    <scope>NUCLEOTIDE SEQUENCE</scope>
    <source>
        <strain evidence="2">BRM-3</strain>
    </source>
</reference>
<dbReference type="InterPro" id="IPR013108">
    <property type="entry name" value="Amidohydro_3"/>
</dbReference>
<feature type="domain" description="Amidohydrolase 3" evidence="1">
    <location>
        <begin position="42"/>
        <end position="491"/>
    </location>
</feature>
<dbReference type="Gene3D" id="3.10.310.70">
    <property type="match status" value="1"/>
</dbReference>
<sequence>MLLRDVRLRRADALADPVDVRLAAGRIAAIGPRLTALSGEEVHEAGGAIAIPGLWDQHVHIGQVAQGYSRLDTSGARGAGDLLLAVSQALADRPASAGALVGFGHRLVDFAAAPTVTALDAVAGEVPVVLIGGDAHHAWMSSAALRGLGLPPRDGIVGEDEWFDAVAHLDDLPGVAAGLEAGVRMLQRDALARGVVGLVDMEWAENWRLWTRREARLRVRTATYPSGLGDVPGPSGTVLSADGLVEMGPLKVIADGALGSGSALCRHAYGTPAGGGHGVLSVEPAALAELLRRGRALGLETAVHAIGDAAVGIVLDAYAATGTTGRIEHAQMLTDEDVARLGALGVVASVQPAHLLDDRDATSELWGPWAHQAYRFRDLLAAHVRLVLGSDAPVAPVDPWLAMAAAVHRSADERPAWFPAQQLQPREALAASTDGVDALRVGGAADVVLLEEDPFGDVPTGADGLMVESAAREAAARLRAVRPLATVVAGRLAAAR</sequence>